<name>A0ABR6FL76_9BURK</name>
<dbReference type="PANTHER" id="PTHR11941:SF54">
    <property type="entry name" value="ENOYL-COA HYDRATASE, MITOCHONDRIAL"/>
    <property type="match status" value="1"/>
</dbReference>
<reference evidence="3 4" key="1">
    <citation type="submission" date="2020-08" db="EMBL/GenBank/DDBJ databases">
        <title>Genomic Encyclopedia of Type Strains, Phase IV (KMG-V): Genome sequencing to study the core and pangenomes of soil and plant-associated prokaryotes.</title>
        <authorList>
            <person name="Whitman W."/>
        </authorList>
    </citation>
    <scope>NUCLEOTIDE SEQUENCE [LARGE SCALE GENOMIC DNA]</scope>
    <source>
        <strain evidence="3 4">SRMrh-85</strain>
    </source>
</reference>
<dbReference type="SUPFAM" id="SSF52096">
    <property type="entry name" value="ClpP/crotonase"/>
    <property type="match status" value="1"/>
</dbReference>
<dbReference type="InterPro" id="IPR029045">
    <property type="entry name" value="ClpP/crotonase-like_dom_sf"/>
</dbReference>
<sequence>MSDQVTLSKPDAGTAQILIDRPERHNAMTIPMYETLLALIRQCQNDTSVRCILIRGSGGKSFVSGTDIDYFTALRDGRQGIAYEALVERVIDAVERIRVPTVAVIDGWAVGGGLALATACDFRVCSGASRFGVPIAKTLSNTLSSRNLARLHAAFGTPRVKKMLLLAEFLDAGEALACGYVYDVCDQDMLDSVARSLAQRLIGLSAVTQQAAKESLRRIVVEQRMDDDDLVEAVYGSAEFRNAVTAFTSGRLK</sequence>
<dbReference type="PROSITE" id="PS00166">
    <property type="entry name" value="ENOYL_COA_HYDRATASE"/>
    <property type="match status" value="1"/>
</dbReference>
<evidence type="ECO:0000313" key="4">
    <source>
        <dbReference type="Proteomes" id="UP000533533"/>
    </source>
</evidence>
<accession>A0ABR6FL76</accession>
<dbReference type="EMBL" id="JACHVZ010000006">
    <property type="protein sequence ID" value="MBB2928191.1"/>
    <property type="molecule type" value="Genomic_DNA"/>
</dbReference>
<evidence type="ECO:0000313" key="3">
    <source>
        <dbReference type="EMBL" id="MBB2928191.1"/>
    </source>
</evidence>
<gene>
    <name evidence="3" type="ORF">FHX59_002612</name>
</gene>
<dbReference type="InterPro" id="IPR018376">
    <property type="entry name" value="Enoyl-CoA_hyd/isom_CS"/>
</dbReference>
<dbReference type="PANTHER" id="PTHR11941">
    <property type="entry name" value="ENOYL-COA HYDRATASE-RELATED"/>
    <property type="match status" value="1"/>
</dbReference>
<dbReference type="InterPro" id="IPR001753">
    <property type="entry name" value="Enoyl-CoA_hydra/iso"/>
</dbReference>
<dbReference type="Pfam" id="PF00378">
    <property type="entry name" value="ECH_1"/>
    <property type="match status" value="1"/>
</dbReference>
<proteinExistence type="inferred from homology"/>
<protein>
    <submittedName>
        <fullName evidence="3">Enoyl-CoA hydratase/carnithine racemase</fullName>
    </submittedName>
</protein>
<dbReference type="Gene3D" id="3.90.226.10">
    <property type="entry name" value="2-enoyl-CoA Hydratase, Chain A, domain 1"/>
    <property type="match status" value="1"/>
</dbReference>
<dbReference type="NCBIfam" id="NF004796">
    <property type="entry name" value="PRK06144.1"/>
    <property type="match status" value="1"/>
</dbReference>
<keyword evidence="4" id="KW-1185">Reference proteome</keyword>
<evidence type="ECO:0000256" key="2">
    <source>
        <dbReference type="RuleBase" id="RU003707"/>
    </source>
</evidence>
<organism evidence="3 4">
    <name type="scientific">Paraburkholderia silvatlantica</name>
    <dbReference type="NCBI Taxonomy" id="321895"/>
    <lineage>
        <taxon>Bacteria</taxon>
        <taxon>Pseudomonadati</taxon>
        <taxon>Pseudomonadota</taxon>
        <taxon>Betaproteobacteria</taxon>
        <taxon>Burkholderiales</taxon>
        <taxon>Burkholderiaceae</taxon>
        <taxon>Paraburkholderia</taxon>
    </lineage>
</organism>
<dbReference type="CDD" id="cd06558">
    <property type="entry name" value="crotonase-like"/>
    <property type="match status" value="1"/>
</dbReference>
<comment type="caution">
    <text evidence="3">The sequence shown here is derived from an EMBL/GenBank/DDBJ whole genome shotgun (WGS) entry which is preliminary data.</text>
</comment>
<evidence type="ECO:0000256" key="1">
    <source>
        <dbReference type="ARBA" id="ARBA00005254"/>
    </source>
</evidence>
<comment type="similarity">
    <text evidence="1 2">Belongs to the enoyl-CoA hydratase/isomerase family.</text>
</comment>
<dbReference type="Proteomes" id="UP000533533">
    <property type="component" value="Unassembled WGS sequence"/>
</dbReference>
<dbReference type="RefSeq" id="WP_110385582.1">
    <property type="nucleotide sequence ID" value="NZ_JACHVZ010000006.1"/>
</dbReference>